<dbReference type="SUPFAM" id="SSF53067">
    <property type="entry name" value="Actin-like ATPase domain"/>
    <property type="match status" value="1"/>
</dbReference>
<accession>A0A932HW94</accession>
<dbReference type="Pfam" id="PF01968">
    <property type="entry name" value="Hydantoinase_A"/>
    <property type="match status" value="1"/>
</dbReference>
<sequence length="701" mass="75571">MAQQRDAASANSGRRLVAAIDIGGTFTDIVIYNPSSGKAAVGKYLTTPNDPSIGALAGLRTLLEEENLRFRNLTQAVHATTLAANAIVERKGAPTGLLTTKGFQDILQVGRESRYDIYDLVPEFPEPLVGGTMRRELTERIAATGDTLQPLSMQEVKVTIQELVDRGAKSIAVCLLHSYVNPEHEEAVGEVIAESFPDISYSLSSKVCPEIREYERTSTTVANAYIQPIVSRYLEDLETNLENVALYIMLSNGGISTAKSAAETPIRMFESGPAAGALSAACFGKLSGFNNVVAFDMGGTTAKTCVIENGHPHISTEFEIARVKRFKKGSGLPIQVSCVDLIEVGAGGGSIARIDSMGLLKVGPDSQGASPGPACYGLGGTEPTVTDADLILGYIDPAYFLGGEMEIFPEAASEAIRKKIAEPLKIEEVQAAWGVHELVNETMAAAARIQLSERGKDPRNFTLIATGGAGPVHAFRLARKVGLRRIVCLPAAGLASALGLLVVPIKVDTVDSHVSPLDQVDLNKINALLADREKKCVALLKAAGVREREIRIERMADVSFLGQGFPLTIPIPTGKLGPQHIQVIDKTFRELYSSTHGGVIGAVPLQVMNWRIFGLGPDPKANFKFSNLSERGSRNVLKGTRRIYLPENKGYRKVNVYDRYLLKPGQKFKGPALVEERVTTTVVGSRSTFYVDKTQNLIIEL</sequence>
<dbReference type="AlphaFoldDB" id="A0A932HW94"/>
<evidence type="ECO:0000259" key="1">
    <source>
        <dbReference type="Pfam" id="PF01968"/>
    </source>
</evidence>
<dbReference type="InterPro" id="IPR045079">
    <property type="entry name" value="Oxoprolinase-like"/>
</dbReference>
<evidence type="ECO:0000259" key="2">
    <source>
        <dbReference type="Pfam" id="PF05378"/>
    </source>
</evidence>
<proteinExistence type="predicted"/>
<dbReference type="GO" id="GO:0017168">
    <property type="term" value="F:5-oxoprolinase (ATP-hydrolyzing) activity"/>
    <property type="evidence" value="ECO:0007669"/>
    <property type="project" value="TreeGrafter"/>
</dbReference>
<dbReference type="GO" id="GO:0006749">
    <property type="term" value="P:glutathione metabolic process"/>
    <property type="evidence" value="ECO:0007669"/>
    <property type="project" value="TreeGrafter"/>
</dbReference>
<dbReference type="Pfam" id="PF19278">
    <property type="entry name" value="Hydant_A_C"/>
    <property type="match status" value="1"/>
</dbReference>
<dbReference type="PANTHER" id="PTHR11365:SF23">
    <property type="entry name" value="HYPOTHETICAL 5-OXOPROLINASE (EUROFUNG)-RELATED"/>
    <property type="match status" value="1"/>
</dbReference>
<feature type="domain" description="Hydantoinase A/oxoprolinase" evidence="1">
    <location>
        <begin position="216"/>
        <end position="502"/>
    </location>
</feature>
<feature type="domain" description="Hydantoinase/oxoprolinase N-terminal" evidence="2">
    <location>
        <begin position="19"/>
        <end position="194"/>
    </location>
</feature>
<dbReference type="Pfam" id="PF05378">
    <property type="entry name" value="Hydant_A_N"/>
    <property type="match status" value="1"/>
</dbReference>
<feature type="domain" description="Acetophenone carboxylase-like C-terminal" evidence="3">
    <location>
        <begin position="524"/>
        <end position="694"/>
    </location>
</feature>
<dbReference type="InterPro" id="IPR049517">
    <property type="entry name" value="ACX-like_C"/>
</dbReference>
<evidence type="ECO:0000313" key="4">
    <source>
        <dbReference type="EMBL" id="MBI3126691.1"/>
    </source>
</evidence>
<dbReference type="Proteomes" id="UP000782312">
    <property type="component" value="Unassembled WGS sequence"/>
</dbReference>
<protein>
    <submittedName>
        <fullName evidence="4">Hydantoinase/oxoprolinase family protein</fullName>
    </submittedName>
</protein>
<dbReference type="InterPro" id="IPR008040">
    <property type="entry name" value="Hydant_A_N"/>
</dbReference>
<dbReference type="GO" id="GO:0005829">
    <property type="term" value="C:cytosol"/>
    <property type="evidence" value="ECO:0007669"/>
    <property type="project" value="TreeGrafter"/>
</dbReference>
<gene>
    <name evidence="4" type="ORF">HYZ11_03700</name>
</gene>
<dbReference type="InterPro" id="IPR043129">
    <property type="entry name" value="ATPase_NBD"/>
</dbReference>
<name>A0A932HW94_UNCTE</name>
<organism evidence="4 5">
    <name type="scientific">Tectimicrobiota bacterium</name>
    <dbReference type="NCBI Taxonomy" id="2528274"/>
    <lineage>
        <taxon>Bacteria</taxon>
        <taxon>Pseudomonadati</taxon>
        <taxon>Nitrospinota/Tectimicrobiota group</taxon>
        <taxon>Candidatus Tectimicrobiota</taxon>
    </lineage>
</organism>
<dbReference type="InterPro" id="IPR002821">
    <property type="entry name" value="Hydantoinase_A"/>
</dbReference>
<reference evidence="4" key="1">
    <citation type="submission" date="2020-07" db="EMBL/GenBank/DDBJ databases">
        <title>Huge and variable diversity of episymbiotic CPR bacteria and DPANN archaea in groundwater ecosystems.</title>
        <authorList>
            <person name="He C.Y."/>
            <person name="Keren R."/>
            <person name="Whittaker M."/>
            <person name="Farag I.F."/>
            <person name="Doudna J."/>
            <person name="Cate J.H.D."/>
            <person name="Banfield J.F."/>
        </authorList>
    </citation>
    <scope>NUCLEOTIDE SEQUENCE</scope>
    <source>
        <strain evidence="4">NC_groundwater_763_Ag_S-0.2um_68_21</strain>
    </source>
</reference>
<dbReference type="EMBL" id="JACPUR010000008">
    <property type="protein sequence ID" value="MBI3126691.1"/>
    <property type="molecule type" value="Genomic_DNA"/>
</dbReference>
<evidence type="ECO:0000259" key="3">
    <source>
        <dbReference type="Pfam" id="PF19278"/>
    </source>
</evidence>
<comment type="caution">
    <text evidence="4">The sequence shown here is derived from an EMBL/GenBank/DDBJ whole genome shotgun (WGS) entry which is preliminary data.</text>
</comment>
<dbReference type="PANTHER" id="PTHR11365">
    <property type="entry name" value="5-OXOPROLINASE RELATED"/>
    <property type="match status" value="1"/>
</dbReference>
<evidence type="ECO:0000313" key="5">
    <source>
        <dbReference type="Proteomes" id="UP000782312"/>
    </source>
</evidence>